<organism evidence="2 3">
    <name type="scientific">Dacryopinax primogenitus (strain DJM 731)</name>
    <name type="common">Brown rot fungus</name>
    <dbReference type="NCBI Taxonomy" id="1858805"/>
    <lineage>
        <taxon>Eukaryota</taxon>
        <taxon>Fungi</taxon>
        <taxon>Dikarya</taxon>
        <taxon>Basidiomycota</taxon>
        <taxon>Agaricomycotina</taxon>
        <taxon>Dacrymycetes</taxon>
        <taxon>Dacrymycetales</taxon>
        <taxon>Dacrymycetaceae</taxon>
        <taxon>Dacryopinax</taxon>
    </lineage>
</organism>
<dbReference type="EMBL" id="JH795864">
    <property type="protein sequence ID" value="EJU01431.1"/>
    <property type="molecule type" value="Genomic_DNA"/>
</dbReference>
<dbReference type="GeneID" id="63687923"/>
<dbReference type="AlphaFoldDB" id="M5FUK1"/>
<dbReference type="RefSeq" id="XP_040628328.1">
    <property type="nucleotide sequence ID" value="XM_040772861.1"/>
</dbReference>
<dbReference type="OMA" id="AHERADH"/>
<name>M5FUK1_DACPD</name>
<evidence type="ECO:0000313" key="2">
    <source>
        <dbReference type="EMBL" id="EJU01431.1"/>
    </source>
</evidence>
<dbReference type="Pfam" id="PF18648">
    <property type="entry name" value="ADPRTs_Tse2"/>
    <property type="match status" value="1"/>
</dbReference>
<feature type="domain" description="Tse2 ADP-ribosyltransferase toxin" evidence="1">
    <location>
        <begin position="30"/>
        <end position="136"/>
    </location>
</feature>
<proteinExistence type="predicted"/>
<keyword evidence="3" id="KW-1185">Reference proteome</keyword>
<protein>
    <recommendedName>
        <fullName evidence="1">Tse2 ADP-ribosyltransferase toxin domain-containing protein</fullName>
    </recommendedName>
</protein>
<dbReference type="InterPro" id="IPR041018">
    <property type="entry name" value="ADPRTs_Tse2"/>
</dbReference>
<evidence type="ECO:0000259" key="1">
    <source>
        <dbReference type="Pfam" id="PF18648"/>
    </source>
</evidence>
<gene>
    <name evidence="2" type="ORF">DACRYDRAFT_22570</name>
</gene>
<reference evidence="2 3" key="1">
    <citation type="journal article" date="2012" name="Science">
        <title>The Paleozoic origin of enzymatic lignin decomposition reconstructed from 31 fungal genomes.</title>
        <authorList>
            <person name="Floudas D."/>
            <person name="Binder M."/>
            <person name="Riley R."/>
            <person name="Barry K."/>
            <person name="Blanchette R.A."/>
            <person name="Henrissat B."/>
            <person name="Martinez A.T."/>
            <person name="Otillar R."/>
            <person name="Spatafora J.W."/>
            <person name="Yadav J.S."/>
            <person name="Aerts A."/>
            <person name="Benoit I."/>
            <person name="Boyd A."/>
            <person name="Carlson A."/>
            <person name="Copeland A."/>
            <person name="Coutinho P.M."/>
            <person name="de Vries R.P."/>
            <person name="Ferreira P."/>
            <person name="Findley K."/>
            <person name="Foster B."/>
            <person name="Gaskell J."/>
            <person name="Glotzer D."/>
            <person name="Gorecki P."/>
            <person name="Heitman J."/>
            <person name="Hesse C."/>
            <person name="Hori C."/>
            <person name="Igarashi K."/>
            <person name="Jurgens J.A."/>
            <person name="Kallen N."/>
            <person name="Kersten P."/>
            <person name="Kohler A."/>
            <person name="Kuees U."/>
            <person name="Kumar T.K.A."/>
            <person name="Kuo A."/>
            <person name="LaButti K."/>
            <person name="Larrondo L.F."/>
            <person name="Lindquist E."/>
            <person name="Ling A."/>
            <person name="Lombard V."/>
            <person name="Lucas S."/>
            <person name="Lundell T."/>
            <person name="Martin R."/>
            <person name="McLaughlin D.J."/>
            <person name="Morgenstern I."/>
            <person name="Morin E."/>
            <person name="Murat C."/>
            <person name="Nagy L.G."/>
            <person name="Nolan M."/>
            <person name="Ohm R.A."/>
            <person name="Patyshakuliyeva A."/>
            <person name="Rokas A."/>
            <person name="Ruiz-Duenas F.J."/>
            <person name="Sabat G."/>
            <person name="Salamov A."/>
            <person name="Samejima M."/>
            <person name="Schmutz J."/>
            <person name="Slot J.C."/>
            <person name="St John F."/>
            <person name="Stenlid J."/>
            <person name="Sun H."/>
            <person name="Sun S."/>
            <person name="Syed K."/>
            <person name="Tsang A."/>
            <person name="Wiebenga A."/>
            <person name="Young D."/>
            <person name="Pisabarro A."/>
            <person name="Eastwood D.C."/>
            <person name="Martin F."/>
            <person name="Cullen D."/>
            <person name="Grigoriev I.V."/>
            <person name="Hibbett D.S."/>
        </authorList>
    </citation>
    <scope>NUCLEOTIDE SEQUENCE [LARGE SCALE GENOMIC DNA]</scope>
    <source>
        <strain evidence="2 3">DJM-731 SS1</strain>
    </source>
</reference>
<dbReference type="HOGENOM" id="CLU_113396_0_0_1"/>
<sequence length="138" mass="15767">MIGASFRPFARTIASRAPSRITRYDVFPDDMFRIQNGPQVRLREEETQQHRGRISYDIRVHKDGLVHPAVGDVYQGPNGCSDRPLCMYLLDLAQYFDETKTVAYRVPKGVQLPPRLVLLHEHTNHHALQCAVPMKLTG</sequence>
<dbReference type="OrthoDB" id="10266325at2759"/>
<accession>M5FUK1</accession>
<evidence type="ECO:0000313" key="3">
    <source>
        <dbReference type="Proteomes" id="UP000030653"/>
    </source>
</evidence>
<dbReference type="Proteomes" id="UP000030653">
    <property type="component" value="Unassembled WGS sequence"/>
</dbReference>